<evidence type="ECO:0008006" key="3">
    <source>
        <dbReference type="Google" id="ProtNLM"/>
    </source>
</evidence>
<dbReference type="EMBL" id="AP021881">
    <property type="protein sequence ID" value="BBP02255.1"/>
    <property type="molecule type" value="Genomic_DNA"/>
</dbReference>
<dbReference type="AlphaFoldDB" id="A0A809RLF1"/>
<accession>A0A809RLF1</accession>
<dbReference type="Proteomes" id="UP000463939">
    <property type="component" value="Chromosome"/>
</dbReference>
<evidence type="ECO:0000313" key="1">
    <source>
        <dbReference type="EMBL" id="BBP02255.1"/>
    </source>
</evidence>
<dbReference type="Gene3D" id="3.10.450.530">
    <property type="entry name" value="Ribonuclease toxin, BrnT, of type II toxin-antitoxin system"/>
    <property type="match status" value="1"/>
</dbReference>
<sequence>MSTRYTWKESKRKANIVKHGLDFIDADLVLESPYKYEIDSPRGQEIRKQVFSYVFDELTVLTLVYQPGEIPHIISFRHAHRDEREIYYDWLENDYNDE</sequence>
<gene>
    <name evidence="1" type="ORF">SFSGTM_29630</name>
</gene>
<protein>
    <recommendedName>
        <fullName evidence="3">BrnT family toxin</fullName>
    </recommendedName>
</protein>
<evidence type="ECO:0000313" key="2">
    <source>
        <dbReference type="Proteomes" id="UP000463939"/>
    </source>
</evidence>
<keyword evidence="2" id="KW-1185">Reference proteome</keyword>
<reference evidence="2" key="1">
    <citation type="submission" date="2019-11" db="EMBL/GenBank/DDBJ databases">
        <title>Isolation and characterization of a novel species in the genus Sulfuriferula.</title>
        <authorList>
            <person name="Mochizuki J."/>
            <person name="Kojima H."/>
            <person name="Fukui M."/>
        </authorList>
    </citation>
    <scope>NUCLEOTIDE SEQUENCE [LARGE SCALE GENOMIC DNA]</scope>
    <source>
        <strain evidence="2">SGTM</strain>
    </source>
</reference>
<dbReference type="InterPro" id="IPR038573">
    <property type="entry name" value="BrnT_sf"/>
</dbReference>
<dbReference type="InterPro" id="IPR007460">
    <property type="entry name" value="BrnT_toxin"/>
</dbReference>
<dbReference type="Pfam" id="PF04365">
    <property type="entry name" value="BrnT_toxin"/>
    <property type="match status" value="1"/>
</dbReference>
<dbReference type="RefSeq" id="WP_162085915.1">
    <property type="nucleotide sequence ID" value="NZ_AP021881.1"/>
</dbReference>
<dbReference type="KEGG" id="sniv:SFSGTM_29630"/>
<organism evidence="1 2">
    <name type="scientific">Sulfuriferula nivalis</name>
    <dbReference type="NCBI Taxonomy" id="2675298"/>
    <lineage>
        <taxon>Bacteria</taxon>
        <taxon>Pseudomonadati</taxon>
        <taxon>Pseudomonadota</taxon>
        <taxon>Betaproteobacteria</taxon>
        <taxon>Nitrosomonadales</taxon>
        <taxon>Sulfuricellaceae</taxon>
        <taxon>Sulfuriferula</taxon>
    </lineage>
</organism>
<name>A0A809RLF1_9PROT</name>
<proteinExistence type="predicted"/>